<evidence type="ECO:0000313" key="3">
    <source>
        <dbReference type="EMBL" id="PVZ93599.1"/>
    </source>
</evidence>
<dbReference type="InterPro" id="IPR029069">
    <property type="entry name" value="HotDog_dom_sf"/>
</dbReference>
<dbReference type="OrthoDB" id="9813282at2"/>
<dbReference type="NCBIfam" id="TIGR00369">
    <property type="entry name" value="unchar_dom_1"/>
    <property type="match status" value="1"/>
</dbReference>
<dbReference type="RefSeq" id="WP_116757584.1">
    <property type="nucleotide sequence ID" value="NZ_JBHUEX010000001.1"/>
</dbReference>
<dbReference type="CDD" id="cd03443">
    <property type="entry name" value="PaaI_thioesterase"/>
    <property type="match status" value="1"/>
</dbReference>
<proteinExistence type="predicted"/>
<dbReference type="AlphaFoldDB" id="A0A2V1HR59"/>
<sequence>MAGLADDVAPGATGLEQLQALIRSGRAPGIATSLDFTLAEVDDGRAVFVGTPGEHAYNPIGTVHGGYAATLLDSACGCAVHSKLSPTQVYTTLELKVSYLRPMTVDTGEVRAEALVLSVGRKAAFAEATLTDAAGKLLATASSTLLVFER</sequence>
<dbReference type="Proteomes" id="UP000244893">
    <property type="component" value="Unassembled WGS sequence"/>
</dbReference>
<organism evidence="3 4">
    <name type="scientific">Amnibacterium flavum</name>
    <dbReference type="NCBI Taxonomy" id="2173173"/>
    <lineage>
        <taxon>Bacteria</taxon>
        <taxon>Bacillati</taxon>
        <taxon>Actinomycetota</taxon>
        <taxon>Actinomycetes</taxon>
        <taxon>Micrococcales</taxon>
        <taxon>Microbacteriaceae</taxon>
        <taxon>Amnibacterium</taxon>
    </lineage>
</organism>
<comment type="caution">
    <text evidence="3">The sequence shown here is derived from an EMBL/GenBank/DDBJ whole genome shotgun (WGS) entry which is preliminary data.</text>
</comment>
<protein>
    <submittedName>
        <fullName evidence="3">Thioesterase</fullName>
    </submittedName>
</protein>
<dbReference type="GO" id="GO:0061522">
    <property type="term" value="F:1,4-dihydroxy-2-naphthoyl-CoA thioesterase activity"/>
    <property type="evidence" value="ECO:0007669"/>
    <property type="project" value="TreeGrafter"/>
</dbReference>
<dbReference type="PANTHER" id="PTHR43240">
    <property type="entry name" value="1,4-DIHYDROXY-2-NAPHTHOYL-COA THIOESTERASE 1"/>
    <property type="match status" value="1"/>
</dbReference>
<dbReference type="InterPro" id="IPR003736">
    <property type="entry name" value="PAAI_dom"/>
</dbReference>
<evidence type="ECO:0000313" key="4">
    <source>
        <dbReference type="Proteomes" id="UP000244893"/>
    </source>
</evidence>
<evidence type="ECO:0000259" key="2">
    <source>
        <dbReference type="Pfam" id="PF03061"/>
    </source>
</evidence>
<dbReference type="Gene3D" id="3.10.129.10">
    <property type="entry name" value="Hotdog Thioesterase"/>
    <property type="match status" value="1"/>
</dbReference>
<dbReference type="SUPFAM" id="SSF54637">
    <property type="entry name" value="Thioesterase/thiol ester dehydrase-isomerase"/>
    <property type="match status" value="1"/>
</dbReference>
<dbReference type="EMBL" id="QEOP01000003">
    <property type="protein sequence ID" value="PVZ93599.1"/>
    <property type="molecule type" value="Genomic_DNA"/>
</dbReference>
<keyword evidence="4" id="KW-1185">Reference proteome</keyword>
<dbReference type="PANTHER" id="PTHR43240:SF1">
    <property type="entry name" value="BLR5584 PROTEIN"/>
    <property type="match status" value="1"/>
</dbReference>
<evidence type="ECO:0000256" key="1">
    <source>
        <dbReference type="ARBA" id="ARBA00022801"/>
    </source>
</evidence>
<gene>
    <name evidence="3" type="ORF">DDQ50_14925</name>
</gene>
<reference evidence="3 4" key="1">
    <citation type="submission" date="2018-05" db="EMBL/GenBank/DDBJ databases">
        <title>Amnibacterium sp. M8JJ-5, whole genome shotgun sequence.</title>
        <authorList>
            <person name="Tuo L."/>
        </authorList>
    </citation>
    <scope>NUCLEOTIDE SEQUENCE [LARGE SCALE GENOMIC DNA]</scope>
    <source>
        <strain evidence="3 4">M8JJ-5</strain>
    </source>
</reference>
<dbReference type="Pfam" id="PF03061">
    <property type="entry name" value="4HBT"/>
    <property type="match status" value="1"/>
</dbReference>
<dbReference type="GO" id="GO:0005829">
    <property type="term" value="C:cytosol"/>
    <property type="evidence" value="ECO:0007669"/>
    <property type="project" value="TreeGrafter"/>
</dbReference>
<keyword evidence="1" id="KW-0378">Hydrolase</keyword>
<dbReference type="InterPro" id="IPR006683">
    <property type="entry name" value="Thioestr_dom"/>
</dbReference>
<name>A0A2V1HR59_9MICO</name>
<feature type="domain" description="Thioesterase" evidence="2">
    <location>
        <begin position="61"/>
        <end position="138"/>
    </location>
</feature>
<accession>A0A2V1HR59</accession>